<dbReference type="PRINTS" id="PR00598">
    <property type="entry name" value="HTHMARR"/>
</dbReference>
<dbReference type="CDD" id="cd00090">
    <property type="entry name" value="HTH_ARSR"/>
    <property type="match status" value="1"/>
</dbReference>
<keyword evidence="1" id="KW-0805">Transcription regulation</keyword>
<dbReference type="SMART" id="SM00347">
    <property type="entry name" value="HTH_MARR"/>
    <property type="match status" value="1"/>
</dbReference>
<keyword evidence="3" id="KW-0804">Transcription</keyword>
<evidence type="ECO:0000256" key="3">
    <source>
        <dbReference type="ARBA" id="ARBA00023163"/>
    </source>
</evidence>
<dbReference type="InterPro" id="IPR023187">
    <property type="entry name" value="Tscrpt_reg_MarR-type_CS"/>
</dbReference>
<evidence type="ECO:0000313" key="6">
    <source>
        <dbReference type="EMBL" id="GFO85623.1"/>
    </source>
</evidence>
<keyword evidence="7" id="KW-1185">Reference proteome</keyword>
<gene>
    <name evidence="6" type="ORF">ANBU17_19700</name>
</gene>
<dbReference type="PROSITE" id="PS50943">
    <property type="entry name" value="HTH_CROC1"/>
    <property type="match status" value="1"/>
</dbReference>
<keyword evidence="2" id="KW-0238">DNA-binding</keyword>
<dbReference type="PROSITE" id="PS01117">
    <property type="entry name" value="HTH_MARR_1"/>
    <property type="match status" value="1"/>
</dbReference>
<dbReference type="PANTHER" id="PTHR42756">
    <property type="entry name" value="TRANSCRIPTIONAL REGULATOR, MARR"/>
    <property type="match status" value="1"/>
</dbReference>
<dbReference type="InterPro" id="IPR036390">
    <property type="entry name" value="WH_DNA-bd_sf"/>
</dbReference>
<dbReference type="PANTHER" id="PTHR42756:SF1">
    <property type="entry name" value="TRANSCRIPTIONAL REPRESSOR OF EMRAB OPERON"/>
    <property type="match status" value="1"/>
</dbReference>
<evidence type="ECO:0000256" key="1">
    <source>
        <dbReference type="ARBA" id="ARBA00023015"/>
    </source>
</evidence>
<comment type="caution">
    <text evidence="6">The sequence shown here is derived from an EMBL/GenBank/DDBJ whole genome shotgun (WGS) entry which is preliminary data.</text>
</comment>
<evidence type="ECO:0000256" key="2">
    <source>
        <dbReference type="ARBA" id="ARBA00023125"/>
    </source>
</evidence>
<dbReference type="InterPro" id="IPR036388">
    <property type="entry name" value="WH-like_DNA-bd_sf"/>
</dbReference>
<dbReference type="Gene3D" id="1.10.10.10">
    <property type="entry name" value="Winged helix-like DNA-binding domain superfamily/Winged helix DNA-binding domain"/>
    <property type="match status" value="1"/>
</dbReference>
<dbReference type="EMBL" id="BLYI01000043">
    <property type="protein sequence ID" value="GFO85623.1"/>
    <property type="molecule type" value="Genomic_DNA"/>
</dbReference>
<evidence type="ECO:0008006" key="8">
    <source>
        <dbReference type="Google" id="ProtNLM"/>
    </source>
</evidence>
<sequence length="156" mass="18364">MYSRGGIYHLMAKVSHKNFLYGFSILKKENLHPGQMPLLALLWKEEGLSQRELAKRLDIKPSTLNVMIGRLEKNGYIRKEHDPNDQRRSLIYFTAEGRTVCGKMKKKFSEFRDVIMDNFSEEEKEELCRLLQKFCDCLDEQMKQSELRKDKEGNDA</sequence>
<name>A0A916QBJ9_9FIRM</name>
<dbReference type="GO" id="GO:0003700">
    <property type="term" value="F:DNA-binding transcription factor activity"/>
    <property type="evidence" value="ECO:0007669"/>
    <property type="project" value="InterPro"/>
</dbReference>
<dbReference type="PROSITE" id="PS50995">
    <property type="entry name" value="HTH_MARR_2"/>
    <property type="match status" value="1"/>
</dbReference>
<feature type="domain" description="HTH marR-type" evidence="5">
    <location>
        <begin position="4"/>
        <end position="136"/>
    </location>
</feature>
<dbReference type="RefSeq" id="WP_201311323.1">
    <property type="nucleotide sequence ID" value="NZ_BLYI01000043.1"/>
</dbReference>
<organism evidence="6 7">
    <name type="scientific">Anaerostipes butyraticus</name>
    <dbReference type="NCBI Taxonomy" id="645466"/>
    <lineage>
        <taxon>Bacteria</taxon>
        <taxon>Bacillati</taxon>
        <taxon>Bacillota</taxon>
        <taxon>Clostridia</taxon>
        <taxon>Lachnospirales</taxon>
        <taxon>Lachnospiraceae</taxon>
        <taxon>Anaerostipes</taxon>
    </lineage>
</organism>
<evidence type="ECO:0000259" key="5">
    <source>
        <dbReference type="PROSITE" id="PS50995"/>
    </source>
</evidence>
<dbReference type="InterPro" id="IPR000835">
    <property type="entry name" value="HTH_MarR-typ"/>
</dbReference>
<protein>
    <recommendedName>
        <fullName evidence="8">MarR family transcriptional regulator</fullName>
    </recommendedName>
</protein>
<reference evidence="6" key="1">
    <citation type="submission" date="2020-06" db="EMBL/GenBank/DDBJ databases">
        <title>Characterization of fructooligosaccharide metabolism and fructooligosaccharide-degrading enzymes in human commensal butyrate producers.</title>
        <authorList>
            <person name="Tanno H."/>
            <person name="Fujii T."/>
            <person name="Hirano K."/>
            <person name="Maeno S."/>
            <person name="Tonozuka T."/>
            <person name="Sakamoto M."/>
            <person name="Ohkuma M."/>
            <person name="Tochio T."/>
            <person name="Endo A."/>
        </authorList>
    </citation>
    <scope>NUCLEOTIDE SEQUENCE</scope>
    <source>
        <strain evidence="6">JCM 17466</strain>
    </source>
</reference>
<dbReference type="SUPFAM" id="SSF46785">
    <property type="entry name" value="Winged helix' DNA-binding domain"/>
    <property type="match status" value="1"/>
</dbReference>
<dbReference type="GO" id="GO:0003677">
    <property type="term" value="F:DNA binding"/>
    <property type="evidence" value="ECO:0007669"/>
    <property type="project" value="UniProtKB-KW"/>
</dbReference>
<evidence type="ECO:0000259" key="4">
    <source>
        <dbReference type="PROSITE" id="PS50943"/>
    </source>
</evidence>
<dbReference type="InterPro" id="IPR011991">
    <property type="entry name" value="ArsR-like_HTH"/>
</dbReference>
<evidence type="ECO:0000313" key="7">
    <source>
        <dbReference type="Proteomes" id="UP000613208"/>
    </source>
</evidence>
<proteinExistence type="predicted"/>
<dbReference type="InterPro" id="IPR001387">
    <property type="entry name" value="Cro/C1-type_HTH"/>
</dbReference>
<dbReference type="AlphaFoldDB" id="A0A916QBJ9"/>
<dbReference type="Pfam" id="PF01047">
    <property type="entry name" value="MarR"/>
    <property type="match status" value="1"/>
</dbReference>
<feature type="domain" description="HTH cro/C1-type" evidence="4">
    <location>
        <begin position="39"/>
        <end position="65"/>
    </location>
</feature>
<dbReference type="Proteomes" id="UP000613208">
    <property type="component" value="Unassembled WGS sequence"/>
</dbReference>
<accession>A0A916QBJ9</accession>